<evidence type="ECO:0000313" key="3">
    <source>
        <dbReference type="Proteomes" id="UP000030762"/>
    </source>
</evidence>
<dbReference type="VEuPathDB" id="FungiDB:SDRG_04199"/>
<dbReference type="EMBL" id="JH767141">
    <property type="protein sequence ID" value="EQC38491.1"/>
    <property type="molecule type" value="Genomic_DNA"/>
</dbReference>
<dbReference type="Proteomes" id="UP000030762">
    <property type="component" value="Unassembled WGS sequence"/>
</dbReference>
<dbReference type="AlphaFoldDB" id="T0QV22"/>
<dbReference type="InParanoid" id="T0QV22"/>
<proteinExistence type="predicted"/>
<evidence type="ECO:0000256" key="1">
    <source>
        <dbReference type="SAM" id="Coils"/>
    </source>
</evidence>
<dbReference type="GeneID" id="19944926"/>
<accession>T0QV22</accession>
<evidence type="ECO:0008006" key="4">
    <source>
        <dbReference type="Google" id="ProtNLM"/>
    </source>
</evidence>
<sequence>MVAPPVVVAVDTPWFVKKEFSLSPTTLLTTASPILEAKVRPALTVDTTQSAANTLYLALSAQTRQLQRDLAAALESIKVLTAERDAAHATIRELQAANEAHVAVLTQRANDAEAKALVASSETLLANMARIDLDYRLLHLQATHHERCTQLELHNAKLLRDVATLLTHRHRLEEEKDVHETVIRTLHARTSYFKARMHELETDLDTLTHLTPVVTTPVTAVVPKLVRQRSLRQTKPLPPLRILTSKVVSSMLHKATMLYSLHRANELRKPRGCKRLLAKKPSRRLLLL</sequence>
<reference evidence="2 3" key="1">
    <citation type="submission" date="2012-04" db="EMBL/GenBank/DDBJ databases">
        <title>The Genome Sequence of Saprolegnia declina VS20.</title>
        <authorList>
            <consortium name="The Broad Institute Genome Sequencing Platform"/>
            <person name="Russ C."/>
            <person name="Nusbaum C."/>
            <person name="Tyler B."/>
            <person name="van West P."/>
            <person name="Dieguez-Uribeondo J."/>
            <person name="de Bruijn I."/>
            <person name="Tripathy S."/>
            <person name="Jiang R."/>
            <person name="Young S.K."/>
            <person name="Zeng Q."/>
            <person name="Gargeya S."/>
            <person name="Fitzgerald M."/>
            <person name="Haas B."/>
            <person name="Abouelleil A."/>
            <person name="Alvarado L."/>
            <person name="Arachchi H.M."/>
            <person name="Berlin A."/>
            <person name="Chapman S.B."/>
            <person name="Goldberg J."/>
            <person name="Griggs A."/>
            <person name="Gujja S."/>
            <person name="Hansen M."/>
            <person name="Howarth C."/>
            <person name="Imamovic A."/>
            <person name="Larimer J."/>
            <person name="McCowen C."/>
            <person name="Montmayeur A."/>
            <person name="Murphy C."/>
            <person name="Neiman D."/>
            <person name="Pearson M."/>
            <person name="Priest M."/>
            <person name="Roberts A."/>
            <person name="Saif S."/>
            <person name="Shea T."/>
            <person name="Sisk P."/>
            <person name="Sykes S."/>
            <person name="Wortman J."/>
            <person name="Nusbaum C."/>
            <person name="Birren B."/>
        </authorList>
    </citation>
    <scope>NUCLEOTIDE SEQUENCE [LARGE SCALE GENOMIC DNA]</scope>
    <source>
        <strain evidence="2 3">VS20</strain>
    </source>
</reference>
<protein>
    <recommendedName>
        <fullName evidence="4">Cilia- and flagella-associated protein 157</fullName>
    </recommendedName>
</protein>
<dbReference type="OrthoDB" id="10363527at2759"/>
<keyword evidence="3" id="KW-1185">Reference proteome</keyword>
<keyword evidence="1" id="KW-0175">Coiled coil</keyword>
<organism evidence="2 3">
    <name type="scientific">Saprolegnia diclina (strain VS20)</name>
    <dbReference type="NCBI Taxonomy" id="1156394"/>
    <lineage>
        <taxon>Eukaryota</taxon>
        <taxon>Sar</taxon>
        <taxon>Stramenopiles</taxon>
        <taxon>Oomycota</taxon>
        <taxon>Saprolegniomycetes</taxon>
        <taxon>Saprolegniales</taxon>
        <taxon>Saprolegniaceae</taxon>
        <taxon>Saprolegnia</taxon>
    </lineage>
</organism>
<dbReference type="RefSeq" id="XP_008608083.1">
    <property type="nucleotide sequence ID" value="XM_008609861.1"/>
</dbReference>
<gene>
    <name evidence="2" type="ORF">SDRG_04199</name>
</gene>
<name>T0QV22_SAPDV</name>
<evidence type="ECO:0000313" key="2">
    <source>
        <dbReference type="EMBL" id="EQC38491.1"/>
    </source>
</evidence>
<feature type="coiled-coil region" evidence="1">
    <location>
        <begin position="63"/>
        <end position="97"/>
    </location>
</feature>
<dbReference type="OMA" id="ATHHERC"/>